<protein>
    <submittedName>
        <fullName evidence="10">ATP-dependent RNA helicase</fullName>
    </submittedName>
</protein>
<evidence type="ECO:0000313" key="11">
    <source>
        <dbReference type="Proteomes" id="UP000008851"/>
    </source>
</evidence>
<dbReference type="GO" id="GO:0005829">
    <property type="term" value="C:cytosol"/>
    <property type="evidence" value="ECO:0007669"/>
    <property type="project" value="TreeGrafter"/>
</dbReference>
<reference evidence="10 11" key="1">
    <citation type="journal article" date="2011" name="J. Bacteriol.">
        <title>Two new complete genome sequences offer insight into host and tissue specificity of plant pathogenic Xanthomonas spp.</title>
        <authorList>
            <person name="Bogdanove A.J."/>
            <person name="Koebnik R."/>
            <person name="Lu H."/>
            <person name="Furutani A."/>
            <person name="Angiuoli S.V."/>
            <person name="Patil P.B."/>
            <person name="Van Sluys M.A."/>
            <person name="Ryan R.P."/>
            <person name="Meyer D.F."/>
            <person name="Han S.W."/>
            <person name="Aparna G."/>
            <person name="Rajaram M."/>
            <person name="Delcher A.L."/>
            <person name="Phillippy A.M."/>
            <person name="Puiu D."/>
            <person name="Schatz M.C."/>
            <person name="Shumway M."/>
            <person name="Sommer D.D."/>
            <person name="Trapnell C."/>
            <person name="Benahmed F."/>
            <person name="Dimitrov G."/>
            <person name="Madupu R."/>
            <person name="Radune D."/>
            <person name="Sullivan S."/>
            <person name="Jha G."/>
            <person name="Ishihara H."/>
            <person name="Lee S.W."/>
            <person name="Pandey A."/>
            <person name="Sharma V."/>
            <person name="Sriariyanun M."/>
            <person name="Szurek B."/>
            <person name="Vera-Cruz C.M."/>
            <person name="Dorman K.S."/>
            <person name="Ronald P.C."/>
            <person name="Verdier V."/>
            <person name="Dow J.M."/>
            <person name="Sonti R.V."/>
            <person name="Tsuge S."/>
            <person name="Brendel V.P."/>
            <person name="Rabinowicz P.D."/>
            <person name="Leach J.E."/>
            <person name="White F.F."/>
            <person name="Salzberg S.L."/>
        </authorList>
    </citation>
    <scope>NUCLEOTIDE SEQUENCE [LARGE SCALE GENOMIC DNA]</scope>
    <source>
        <strain evidence="10 11">BLS256</strain>
    </source>
</reference>
<dbReference type="HOGENOM" id="CLU_003041_1_3_6"/>
<keyword evidence="2 6" id="KW-0378">Hydrolase</keyword>
<gene>
    <name evidence="10" type="ORF">XOC_0485</name>
</gene>
<keyword evidence="1 6" id="KW-0547">Nucleotide-binding</keyword>
<dbReference type="PANTHER" id="PTHR47959">
    <property type="entry name" value="ATP-DEPENDENT RNA HELICASE RHLE-RELATED"/>
    <property type="match status" value="1"/>
</dbReference>
<dbReference type="PROSITE" id="PS51194">
    <property type="entry name" value="HELICASE_CTER"/>
    <property type="match status" value="1"/>
</dbReference>
<evidence type="ECO:0000259" key="9">
    <source>
        <dbReference type="PROSITE" id="PS51194"/>
    </source>
</evidence>
<proteinExistence type="inferred from homology"/>
<dbReference type="InterPro" id="IPR044742">
    <property type="entry name" value="DEAD/DEAH_RhlB"/>
</dbReference>
<evidence type="ECO:0000256" key="1">
    <source>
        <dbReference type="ARBA" id="ARBA00022741"/>
    </source>
</evidence>
<keyword evidence="4 6" id="KW-0067">ATP-binding</keyword>
<dbReference type="InterPro" id="IPR014001">
    <property type="entry name" value="Helicase_ATP-bd"/>
</dbReference>
<dbReference type="EMBL" id="CP003057">
    <property type="protein sequence ID" value="AEQ94705.1"/>
    <property type="molecule type" value="Genomic_DNA"/>
</dbReference>
<dbReference type="GO" id="GO:0003724">
    <property type="term" value="F:RNA helicase activity"/>
    <property type="evidence" value="ECO:0007669"/>
    <property type="project" value="UniProtKB-ARBA"/>
</dbReference>
<dbReference type="SMART" id="SM00487">
    <property type="entry name" value="DEXDc"/>
    <property type="match status" value="1"/>
</dbReference>
<dbReference type="PROSITE" id="PS00039">
    <property type="entry name" value="DEAD_ATP_HELICASE"/>
    <property type="match status" value="1"/>
</dbReference>
<dbReference type="GO" id="GO:0005524">
    <property type="term" value="F:ATP binding"/>
    <property type="evidence" value="ECO:0007669"/>
    <property type="project" value="UniProtKB-KW"/>
</dbReference>
<dbReference type="Pfam" id="PF00271">
    <property type="entry name" value="Helicase_C"/>
    <property type="match status" value="1"/>
</dbReference>
<dbReference type="SMART" id="SM00490">
    <property type="entry name" value="HELICc"/>
    <property type="match status" value="1"/>
</dbReference>
<dbReference type="InterPro" id="IPR001650">
    <property type="entry name" value="Helicase_C-like"/>
</dbReference>
<comment type="similarity">
    <text evidence="5 6">Belongs to the DEAD box helicase family.</text>
</comment>
<dbReference type="SUPFAM" id="SSF52540">
    <property type="entry name" value="P-loop containing nucleoside triphosphate hydrolases"/>
    <property type="match status" value="1"/>
</dbReference>
<dbReference type="PANTHER" id="PTHR47959:SF13">
    <property type="entry name" value="ATP-DEPENDENT RNA HELICASE RHLE"/>
    <property type="match status" value="1"/>
</dbReference>
<evidence type="ECO:0000313" key="10">
    <source>
        <dbReference type="EMBL" id="AEQ94705.1"/>
    </source>
</evidence>
<feature type="compositionally biased region" description="Basic residues" evidence="7">
    <location>
        <begin position="437"/>
        <end position="446"/>
    </location>
</feature>
<evidence type="ECO:0000256" key="4">
    <source>
        <dbReference type="ARBA" id="ARBA00022840"/>
    </source>
</evidence>
<dbReference type="InterPro" id="IPR000629">
    <property type="entry name" value="RNA-helicase_DEAD-box_CS"/>
</dbReference>
<dbReference type="Pfam" id="PF00270">
    <property type="entry name" value="DEAD"/>
    <property type="match status" value="1"/>
</dbReference>
<dbReference type="Gene3D" id="3.40.50.300">
    <property type="entry name" value="P-loop containing nucleotide triphosphate hydrolases"/>
    <property type="match status" value="2"/>
</dbReference>
<dbReference type="AlphaFoldDB" id="G7T9P6"/>
<dbReference type="GO" id="GO:0003676">
    <property type="term" value="F:nucleic acid binding"/>
    <property type="evidence" value="ECO:0007669"/>
    <property type="project" value="InterPro"/>
</dbReference>
<dbReference type="CDD" id="cd00268">
    <property type="entry name" value="DEADc"/>
    <property type="match status" value="1"/>
</dbReference>
<dbReference type="PROSITE" id="PS51192">
    <property type="entry name" value="HELICASE_ATP_BIND_1"/>
    <property type="match status" value="1"/>
</dbReference>
<organism evidence="10 11">
    <name type="scientific">Xanthomonas oryzae pv. oryzicola (strain BLS256)</name>
    <dbReference type="NCBI Taxonomy" id="383407"/>
    <lineage>
        <taxon>Bacteria</taxon>
        <taxon>Pseudomonadati</taxon>
        <taxon>Pseudomonadota</taxon>
        <taxon>Gammaproteobacteria</taxon>
        <taxon>Lysobacterales</taxon>
        <taxon>Lysobacteraceae</taxon>
        <taxon>Xanthomonas</taxon>
    </lineage>
</organism>
<keyword evidence="3 6" id="KW-0347">Helicase</keyword>
<evidence type="ECO:0000256" key="3">
    <source>
        <dbReference type="ARBA" id="ARBA00022806"/>
    </source>
</evidence>
<dbReference type="InterPro" id="IPR011545">
    <property type="entry name" value="DEAD/DEAH_box_helicase_dom"/>
</dbReference>
<name>G7T9P6_XANOB</name>
<dbReference type="KEGG" id="xor:XOC_0485"/>
<evidence type="ECO:0000256" key="2">
    <source>
        <dbReference type="ARBA" id="ARBA00022801"/>
    </source>
</evidence>
<accession>G7T9P6</accession>
<evidence type="ECO:0000256" key="5">
    <source>
        <dbReference type="ARBA" id="ARBA00038437"/>
    </source>
</evidence>
<dbReference type="InterPro" id="IPR027417">
    <property type="entry name" value="P-loop_NTPase"/>
</dbReference>
<feature type="region of interest" description="Disordered" evidence="7">
    <location>
        <begin position="411"/>
        <end position="459"/>
    </location>
</feature>
<dbReference type="InterPro" id="IPR050079">
    <property type="entry name" value="DEAD_box_RNA_helicase"/>
</dbReference>
<dbReference type="CDD" id="cd18787">
    <property type="entry name" value="SF2_C_DEAD"/>
    <property type="match status" value="1"/>
</dbReference>
<feature type="domain" description="Helicase ATP-binding" evidence="8">
    <location>
        <begin position="66"/>
        <end position="242"/>
    </location>
</feature>
<evidence type="ECO:0000259" key="8">
    <source>
        <dbReference type="PROSITE" id="PS51192"/>
    </source>
</evidence>
<evidence type="ECO:0000256" key="6">
    <source>
        <dbReference type="RuleBase" id="RU000492"/>
    </source>
</evidence>
<dbReference type="eggNOG" id="COG0513">
    <property type="taxonomic scope" value="Bacteria"/>
</dbReference>
<dbReference type="GO" id="GO:0016787">
    <property type="term" value="F:hydrolase activity"/>
    <property type="evidence" value="ECO:0007669"/>
    <property type="project" value="UniProtKB-KW"/>
</dbReference>
<dbReference type="Proteomes" id="UP000008851">
    <property type="component" value="Chromosome"/>
</dbReference>
<sequence length="459" mass="49345">MAAPWIGLRCKRTCTSLRHARRRQCADNRAMSRKADSLSLQLPPLFESALARAGVRTLTPIQVAMIPPMLAARDLIATAQTGSGKTLAYALPLLQQRLQVPEQAPRVLGGLILVPTRELVAQVAQTLLSLAAALPRGLKIVAATGGEAINPQLMALRGGADIVIATPGRLLDLVTHNALRLSQVRTLVLDEADRLLDLGFGAELDRILALLPAQRQSVLVSATFPPAIASLAKRRLRDPLRITIDATPEHAPAIAQHAIAVDAGQRTQLLRHLLQEHAWPQLLVFVASRHTADKVAEKLSKTGIEALPLHGELSQGRRERTLRAFKQADVQVLVATDLAARGIDIDALPAVLNYDLPRSTVDYTHRIGRTARAGASGEAISFVTAERAQQWRLIEKRQGLRVPTSVIEGFEPSPAEASARDAPDAAVRAADDNGGIKGKRPSKKDKLRAAAQAQTGKPG</sequence>
<evidence type="ECO:0000256" key="7">
    <source>
        <dbReference type="SAM" id="MobiDB-lite"/>
    </source>
</evidence>
<feature type="domain" description="Helicase C-terminal" evidence="9">
    <location>
        <begin position="265"/>
        <end position="418"/>
    </location>
</feature>